<evidence type="ECO:0000256" key="3">
    <source>
        <dbReference type="ARBA" id="ARBA00022692"/>
    </source>
</evidence>
<gene>
    <name evidence="7" type="primary">nhaA_1</name>
    <name evidence="6" type="synonym">nhaA</name>
    <name evidence="7" type="ORF">TG4357_01053</name>
</gene>
<evidence type="ECO:0000313" key="8">
    <source>
        <dbReference type="Proteomes" id="UP000051587"/>
    </source>
</evidence>
<protein>
    <recommendedName>
        <fullName evidence="6">Na(+)/H(+) antiporter NhaA</fullName>
    </recommendedName>
    <alternativeName>
        <fullName evidence="6">Sodium/proton antiporter NhaA</fullName>
    </alternativeName>
</protein>
<dbReference type="EMBL" id="CYSA01000015">
    <property type="protein sequence ID" value="CUH64075.1"/>
    <property type="molecule type" value="Genomic_DNA"/>
</dbReference>
<evidence type="ECO:0000256" key="2">
    <source>
        <dbReference type="ARBA" id="ARBA00022475"/>
    </source>
</evidence>
<keyword evidence="6" id="KW-0050">Antiport</keyword>
<sequence length="394" mass="41519">MLLRTIDRFFRHEASGGILLMLSAVAALIVANSSLSGFYDSFLGAKLAVTLNGEGLAKPLILWINDGLMAVFFFLIGLELKREILEGKLKNPKDVMLPGMAAVGGMAVPAVIYAALNWGQPSLSGWAIPAATDIAFALGILALMGTRAPASLKVFLLTLAILDDLGAIVIIALFYTADLKIEYLYLALLPLAALIWLNLRGQHRVAPMILLGTILWVLVLKSGVHATLAGVITAFCIPLTDKWGKSPLHALEHGLAPYVLYLIVPIFAFANAGVVLTGITLADLAAPLPMGIALGLIAGKQLGVFGVTFIMVKSGLARMPSEANWMHIYGISCLAGIGFTMSLFIGGLSFDDAALMNQVRLGVLSGSVVSAVLGYVALTLASRRNAPAAVPMAD</sequence>
<dbReference type="Gene3D" id="1.20.1530.10">
    <property type="entry name" value="Na+/H+ antiporter like domain"/>
    <property type="match status" value="1"/>
</dbReference>
<feature type="transmembrane region" description="Helical" evidence="6">
    <location>
        <begin position="155"/>
        <end position="177"/>
    </location>
</feature>
<dbReference type="RefSeq" id="WP_058261826.1">
    <property type="nucleotide sequence ID" value="NZ_CP051181.1"/>
</dbReference>
<dbReference type="InterPro" id="IPR004670">
    <property type="entry name" value="NhaA"/>
</dbReference>
<keyword evidence="6" id="KW-0915">Sodium</keyword>
<feature type="transmembrane region" description="Helical" evidence="6">
    <location>
        <begin position="183"/>
        <end position="199"/>
    </location>
</feature>
<dbReference type="NCBIfam" id="TIGR00773">
    <property type="entry name" value="NhaA"/>
    <property type="match status" value="1"/>
</dbReference>
<keyword evidence="5 6" id="KW-0472">Membrane</keyword>
<dbReference type="AlphaFoldDB" id="A0A0P1F852"/>
<dbReference type="STRING" id="53501.SAMN04488043_10994"/>
<feature type="transmembrane region" description="Helical" evidence="6">
    <location>
        <begin position="59"/>
        <end position="78"/>
    </location>
</feature>
<feature type="transmembrane region" description="Helical" evidence="6">
    <location>
        <begin position="361"/>
        <end position="382"/>
    </location>
</feature>
<feature type="transmembrane region" description="Helical" evidence="6">
    <location>
        <begin position="124"/>
        <end position="143"/>
    </location>
</feature>
<dbReference type="Pfam" id="PF06965">
    <property type="entry name" value="Na_H_antiport_1"/>
    <property type="match status" value="1"/>
</dbReference>
<dbReference type="GO" id="GO:0015385">
    <property type="term" value="F:sodium:proton antiporter activity"/>
    <property type="evidence" value="ECO:0007669"/>
    <property type="project" value="UniProtKB-UniRule"/>
</dbReference>
<accession>A0A0P1F852</accession>
<dbReference type="NCBIfam" id="NF007112">
    <property type="entry name" value="PRK09561.1"/>
    <property type="match status" value="1"/>
</dbReference>
<feature type="transmembrane region" description="Helical" evidence="6">
    <location>
        <begin position="99"/>
        <end position="118"/>
    </location>
</feature>
<keyword evidence="8" id="KW-1185">Reference proteome</keyword>
<comment type="similarity">
    <text evidence="6">Belongs to the NhaA Na(+)/H(+) (TC 2.A.33) antiporter family.</text>
</comment>
<keyword evidence="6" id="KW-0406">Ion transport</keyword>
<keyword evidence="6" id="KW-0739">Sodium transport</keyword>
<dbReference type="Proteomes" id="UP000051587">
    <property type="component" value="Unassembled WGS sequence"/>
</dbReference>
<keyword evidence="6" id="KW-0813">Transport</keyword>
<keyword evidence="2 6" id="KW-1003">Cell membrane</keyword>
<keyword evidence="4 6" id="KW-1133">Transmembrane helix</keyword>
<evidence type="ECO:0000256" key="4">
    <source>
        <dbReference type="ARBA" id="ARBA00022989"/>
    </source>
</evidence>
<dbReference type="InterPro" id="IPR023171">
    <property type="entry name" value="Na/H_antiporter_dom_sf"/>
</dbReference>
<keyword evidence="3 6" id="KW-0812">Transmembrane</keyword>
<feature type="transmembrane region" description="Helical" evidence="6">
    <location>
        <begin position="291"/>
        <end position="312"/>
    </location>
</feature>
<comment type="catalytic activity">
    <reaction evidence="6">
        <text>Na(+)(in) + 2 H(+)(out) = Na(+)(out) + 2 H(+)(in)</text>
        <dbReference type="Rhea" id="RHEA:29251"/>
        <dbReference type="ChEBI" id="CHEBI:15378"/>
        <dbReference type="ChEBI" id="CHEBI:29101"/>
    </reaction>
</comment>
<feature type="transmembrane region" description="Helical" evidence="6">
    <location>
        <begin position="18"/>
        <end position="39"/>
    </location>
</feature>
<dbReference type="PANTHER" id="PTHR30341:SF0">
    <property type="entry name" value="NA(+)_H(+) ANTIPORTER NHAA"/>
    <property type="match status" value="1"/>
</dbReference>
<feature type="transmembrane region" description="Helical" evidence="6">
    <location>
        <begin position="211"/>
        <end position="235"/>
    </location>
</feature>
<proteinExistence type="inferred from homology"/>
<feature type="transmembrane region" description="Helical" evidence="6">
    <location>
        <begin position="255"/>
        <end position="279"/>
    </location>
</feature>
<comment type="subcellular location">
    <subcellularLocation>
        <location evidence="1">Cell inner membrane</location>
        <topology evidence="1">Multi-pass membrane protein</topology>
    </subcellularLocation>
    <subcellularLocation>
        <location evidence="6">Cell membrane</location>
        <topology evidence="6">Multi-pass membrane protein</topology>
    </subcellularLocation>
</comment>
<evidence type="ECO:0000256" key="1">
    <source>
        <dbReference type="ARBA" id="ARBA00004429"/>
    </source>
</evidence>
<dbReference type="PANTHER" id="PTHR30341">
    <property type="entry name" value="SODIUM ION/PROTON ANTIPORTER NHAA-RELATED"/>
    <property type="match status" value="1"/>
</dbReference>
<dbReference type="GO" id="GO:0005886">
    <property type="term" value="C:plasma membrane"/>
    <property type="evidence" value="ECO:0007669"/>
    <property type="project" value="UniProtKB-SubCell"/>
</dbReference>
<evidence type="ECO:0000256" key="5">
    <source>
        <dbReference type="ARBA" id="ARBA00023136"/>
    </source>
</evidence>
<organism evidence="7 8">
    <name type="scientific">Thalassovita gelatinovora</name>
    <name type="common">Thalassobius gelatinovorus</name>
    <dbReference type="NCBI Taxonomy" id="53501"/>
    <lineage>
        <taxon>Bacteria</taxon>
        <taxon>Pseudomonadati</taxon>
        <taxon>Pseudomonadota</taxon>
        <taxon>Alphaproteobacteria</taxon>
        <taxon>Rhodobacterales</taxon>
        <taxon>Roseobacteraceae</taxon>
        <taxon>Thalassovita</taxon>
    </lineage>
</organism>
<comment type="function">
    <text evidence="6">Na(+)/H(+) antiporter that extrudes sodium in exchange for external protons.</text>
</comment>
<reference evidence="7 8" key="1">
    <citation type="submission" date="2015-09" db="EMBL/GenBank/DDBJ databases">
        <authorList>
            <consortium name="Swine Surveillance"/>
        </authorList>
    </citation>
    <scope>NUCLEOTIDE SEQUENCE [LARGE SCALE GENOMIC DNA]</scope>
    <source>
        <strain evidence="7 8">CECT 4357</strain>
    </source>
</reference>
<name>A0A0P1F852_THAGE</name>
<dbReference type="GO" id="GO:0006885">
    <property type="term" value="P:regulation of pH"/>
    <property type="evidence" value="ECO:0007669"/>
    <property type="project" value="UniProtKB-UniRule"/>
</dbReference>
<dbReference type="NCBIfam" id="NF007111">
    <property type="entry name" value="PRK09560.1"/>
    <property type="match status" value="1"/>
</dbReference>
<dbReference type="OrthoDB" id="9808135at2"/>
<evidence type="ECO:0000313" key="7">
    <source>
        <dbReference type="EMBL" id="CUH64075.1"/>
    </source>
</evidence>
<evidence type="ECO:0000256" key="6">
    <source>
        <dbReference type="HAMAP-Rule" id="MF_01844"/>
    </source>
</evidence>
<feature type="transmembrane region" description="Helical" evidence="6">
    <location>
        <begin position="324"/>
        <end position="349"/>
    </location>
</feature>
<dbReference type="HAMAP" id="MF_01844">
    <property type="entry name" value="NhaA"/>
    <property type="match status" value="1"/>
</dbReference>